<gene>
    <name evidence="2" type="ORF">SDC9_118187</name>
</gene>
<accession>A0A645C8S7</accession>
<dbReference type="PANTHER" id="PTHR45663">
    <property type="entry name" value="GEO12009P1"/>
    <property type="match status" value="1"/>
</dbReference>
<protein>
    <submittedName>
        <fullName evidence="2">Thioredoxin C-1</fullName>
    </submittedName>
</protein>
<evidence type="ECO:0000313" key="2">
    <source>
        <dbReference type="EMBL" id="MPM71224.1"/>
    </source>
</evidence>
<dbReference type="EMBL" id="VSSQ01023971">
    <property type="protein sequence ID" value="MPM71224.1"/>
    <property type="molecule type" value="Genomic_DNA"/>
</dbReference>
<dbReference type="Gene3D" id="3.40.30.10">
    <property type="entry name" value="Glutaredoxin"/>
    <property type="match status" value="1"/>
</dbReference>
<name>A0A645C8S7_9ZZZZ</name>
<organism evidence="2">
    <name type="scientific">bioreactor metagenome</name>
    <dbReference type="NCBI Taxonomy" id="1076179"/>
    <lineage>
        <taxon>unclassified sequences</taxon>
        <taxon>metagenomes</taxon>
        <taxon>ecological metagenomes</taxon>
    </lineage>
</organism>
<dbReference type="InterPro" id="IPR013766">
    <property type="entry name" value="Thioredoxin_domain"/>
</dbReference>
<dbReference type="Pfam" id="PF00085">
    <property type="entry name" value="Thioredoxin"/>
    <property type="match status" value="1"/>
</dbReference>
<dbReference type="SUPFAM" id="SSF52833">
    <property type="entry name" value="Thioredoxin-like"/>
    <property type="match status" value="1"/>
</dbReference>
<dbReference type="GO" id="GO:0015035">
    <property type="term" value="F:protein-disulfide reductase activity"/>
    <property type="evidence" value="ECO:0007669"/>
    <property type="project" value="TreeGrafter"/>
</dbReference>
<feature type="domain" description="Thioredoxin" evidence="1">
    <location>
        <begin position="3"/>
        <end position="61"/>
    </location>
</feature>
<dbReference type="PANTHER" id="PTHR45663:SF11">
    <property type="entry name" value="GEO12009P1"/>
    <property type="match status" value="1"/>
</dbReference>
<dbReference type="GO" id="GO:0045454">
    <property type="term" value="P:cell redox homeostasis"/>
    <property type="evidence" value="ECO:0007669"/>
    <property type="project" value="TreeGrafter"/>
</dbReference>
<reference evidence="2" key="1">
    <citation type="submission" date="2019-08" db="EMBL/GenBank/DDBJ databases">
        <authorList>
            <person name="Kucharzyk K."/>
            <person name="Murdoch R.W."/>
            <person name="Higgins S."/>
            <person name="Loffler F."/>
        </authorList>
    </citation>
    <scope>NUCLEOTIDE SEQUENCE</scope>
</reference>
<sequence>MDSIAEENSDLKVGKINVDNEPELAQAFGVMNIPTLVAIKDGKVIDKMVGVRPKETILSMFDK</sequence>
<comment type="caution">
    <text evidence="2">The sequence shown here is derived from an EMBL/GenBank/DDBJ whole genome shotgun (WGS) entry which is preliminary data.</text>
</comment>
<evidence type="ECO:0000259" key="1">
    <source>
        <dbReference type="Pfam" id="PF00085"/>
    </source>
</evidence>
<dbReference type="CDD" id="cd02947">
    <property type="entry name" value="TRX_family"/>
    <property type="match status" value="1"/>
</dbReference>
<dbReference type="InterPro" id="IPR036249">
    <property type="entry name" value="Thioredoxin-like_sf"/>
</dbReference>
<proteinExistence type="predicted"/>
<dbReference type="GO" id="GO:0005829">
    <property type="term" value="C:cytosol"/>
    <property type="evidence" value="ECO:0007669"/>
    <property type="project" value="TreeGrafter"/>
</dbReference>
<dbReference type="AlphaFoldDB" id="A0A645C8S7"/>